<dbReference type="PROSITE" id="PS00297">
    <property type="entry name" value="HSP70_1"/>
    <property type="match status" value="1"/>
</dbReference>
<dbReference type="Gene3D" id="3.30.420.40">
    <property type="match status" value="1"/>
</dbReference>
<sequence length="73" mass="7651">MSEEKKEEPKKTATKKEKIIGIDLGTSNSACAVLSGTGQPEIIPAAEGRTLGGKAFPSYVAFDESGRKIVGEP</sequence>
<reference evidence="3" key="1">
    <citation type="journal article" date="2014" name="Front. Microbiol.">
        <title>High frequency of phylogenetically diverse reductive dehalogenase-homologous genes in deep subseafloor sedimentary metagenomes.</title>
        <authorList>
            <person name="Kawai M."/>
            <person name="Futagami T."/>
            <person name="Toyoda A."/>
            <person name="Takaki Y."/>
            <person name="Nishi S."/>
            <person name="Hori S."/>
            <person name="Arai W."/>
            <person name="Tsubouchi T."/>
            <person name="Morono Y."/>
            <person name="Uchiyama I."/>
            <person name="Ito T."/>
            <person name="Fujiyama A."/>
            <person name="Inagaki F."/>
            <person name="Takami H."/>
        </authorList>
    </citation>
    <scope>NUCLEOTIDE SEQUENCE</scope>
    <source>
        <strain evidence="3">Expedition CK06-06</strain>
    </source>
</reference>
<dbReference type="InterPro" id="IPR018181">
    <property type="entry name" value="Heat_shock_70_CS"/>
</dbReference>
<gene>
    <name evidence="3" type="ORF">S03H2_05851</name>
</gene>
<accession>X1E879</accession>
<dbReference type="GO" id="GO:0005524">
    <property type="term" value="F:ATP binding"/>
    <property type="evidence" value="ECO:0007669"/>
    <property type="project" value="UniProtKB-KW"/>
</dbReference>
<evidence type="ECO:0000256" key="1">
    <source>
        <dbReference type="ARBA" id="ARBA00022741"/>
    </source>
</evidence>
<dbReference type="InterPro" id="IPR013126">
    <property type="entry name" value="Hsp_70_fam"/>
</dbReference>
<name>X1E879_9ZZZZ</name>
<comment type="caution">
    <text evidence="3">The sequence shown here is derived from an EMBL/GenBank/DDBJ whole genome shotgun (WGS) entry which is preliminary data.</text>
</comment>
<evidence type="ECO:0000256" key="2">
    <source>
        <dbReference type="ARBA" id="ARBA00022840"/>
    </source>
</evidence>
<dbReference type="InterPro" id="IPR043129">
    <property type="entry name" value="ATPase_NBD"/>
</dbReference>
<dbReference type="GO" id="GO:0140662">
    <property type="term" value="F:ATP-dependent protein folding chaperone"/>
    <property type="evidence" value="ECO:0007669"/>
    <property type="project" value="InterPro"/>
</dbReference>
<keyword evidence="2" id="KW-0067">ATP-binding</keyword>
<proteinExistence type="predicted"/>
<dbReference type="PRINTS" id="PR00301">
    <property type="entry name" value="HEATSHOCK70"/>
</dbReference>
<organism evidence="3">
    <name type="scientific">marine sediment metagenome</name>
    <dbReference type="NCBI Taxonomy" id="412755"/>
    <lineage>
        <taxon>unclassified sequences</taxon>
        <taxon>metagenomes</taxon>
        <taxon>ecological metagenomes</taxon>
    </lineage>
</organism>
<dbReference type="Pfam" id="PF00012">
    <property type="entry name" value="HSP70"/>
    <property type="match status" value="1"/>
</dbReference>
<feature type="non-terminal residue" evidence="3">
    <location>
        <position position="73"/>
    </location>
</feature>
<evidence type="ECO:0008006" key="4">
    <source>
        <dbReference type="Google" id="ProtNLM"/>
    </source>
</evidence>
<dbReference type="AlphaFoldDB" id="X1E879"/>
<keyword evidence="1" id="KW-0547">Nucleotide-binding</keyword>
<dbReference type="SUPFAM" id="SSF53067">
    <property type="entry name" value="Actin-like ATPase domain"/>
    <property type="match status" value="1"/>
</dbReference>
<evidence type="ECO:0000313" key="3">
    <source>
        <dbReference type="EMBL" id="GAH28802.1"/>
    </source>
</evidence>
<dbReference type="EMBL" id="BARU01002486">
    <property type="protein sequence ID" value="GAH28802.1"/>
    <property type="molecule type" value="Genomic_DNA"/>
</dbReference>
<protein>
    <recommendedName>
        <fullName evidence="4">Molecular chaperone DnaK</fullName>
    </recommendedName>
</protein>